<sequence length="111" mass="12456">MRRRDDDLERSRRDDCERRRRDRAVGDGEDTDPDVEDGDRARRNQIGASDGVEDPTPAARGLTGGQRPYRRRESLLAALLRESCLGASLGRTANDSYLPCEFYDVSGKAVK</sequence>
<protein>
    <submittedName>
        <fullName evidence="2">Uncharacterized protein</fullName>
    </submittedName>
</protein>
<dbReference type="EMBL" id="QGKW02000276">
    <property type="protein sequence ID" value="KAF2608887.1"/>
    <property type="molecule type" value="Genomic_DNA"/>
</dbReference>
<feature type="compositionally biased region" description="Basic and acidic residues" evidence="1">
    <location>
        <begin position="1"/>
        <end position="26"/>
    </location>
</feature>
<feature type="region of interest" description="Disordered" evidence="1">
    <location>
        <begin position="1"/>
        <end position="68"/>
    </location>
</feature>
<dbReference type="AlphaFoldDB" id="A0A8S9LS44"/>
<proteinExistence type="predicted"/>
<reference evidence="2" key="1">
    <citation type="submission" date="2019-12" db="EMBL/GenBank/DDBJ databases">
        <title>Genome sequencing and annotation of Brassica cretica.</title>
        <authorList>
            <person name="Studholme D.J."/>
            <person name="Sarris P.F."/>
        </authorList>
    </citation>
    <scope>NUCLEOTIDE SEQUENCE</scope>
    <source>
        <strain evidence="2">PFS-001/15</strain>
        <tissue evidence="2">Leaf</tissue>
    </source>
</reference>
<accession>A0A8S9LS44</accession>
<evidence type="ECO:0000256" key="1">
    <source>
        <dbReference type="SAM" id="MobiDB-lite"/>
    </source>
</evidence>
<gene>
    <name evidence="2" type="ORF">F2Q68_00043677</name>
</gene>
<feature type="compositionally biased region" description="Acidic residues" evidence="1">
    <location>
        <begin position="27"/>
        <end position="37"/>
    </location>
</feature>
<name>A0A8S9LS44_BRACR</name>
<dbReference type="Proteomes" id="UP000712281">
    <property type="component" value="Unassembled WGS sequence"/>
</dbReference>
<evidence type="ECO:0000313" key="3">
    <source>
        <dbReference type="Proteomes" id="UP000712281"/>
    </source>
</evidence>
<organism evidence="2 3">
    <name type="scientific">Brassica cretica</name>
    <name type="common">Mustard</name>
    <dbReference type="NCBI Taxonomy" id="69181"/>
    <lineage>
        <taxon>Eukaryota</taxon>
        <taxon>Viridiplantae</taxon>
        <taxon>Streptophyta</taxon>
        <taxon>Embryophyta</taxon>
        <taxon>Tracheophyta</taxon>
        <taxon>Spermatophyta</taxon>
        <taxon>Magnoliopsida</taxon>
        <taxon>eudicotyledons</taxon>
        <taxon>Gunneridae</taxon>
        <taxon>Pentapetalae</taxon>
        <taxon>rosids</taxon>
        <taxon>malvids</taxon>
        <taxon>Brassicales</taxon>
        <taxon>Brassicaceae</taxon>
        <taxon>Brassiceae</taxon>
        <taxon>Brassica</taxon>
    </lineage>
</organism>
<comment type="caution">
    <text evidence="2">The sequence shown here is derived from an EMBL/GenBank/DDBJ whole genome shotgun (WGS) entry which is preliminary data.</text>
</comment>
<evidence type="ECO:0000313" key="2">
    <source>
        <dbReference type="EMBL" id="KAF2608887.1"/>
    </source>
</evidence>